<proteinExistence type="predicted"/>
<feature type="chain" id="PRO_5038602335" description="Lipoprotein" evidence="3">
    <location>
        <begin position="22"/>
        <end position="163"/>
    </location>
</feature>
<accession>A0A846S000</accession>
<keyword evidence="5" id="KW-1185">Reference proteome</keyword>
<sequence length="163" mass="16909">MKSMLTVAATCGLALVLSACAGSGQDSANTLNAPAALPEPPPTTEAGPPATNLKLGEQAPSTPMAEAPAIEDCVVVAAGVSSVLLAPLSFIGDEDRETMARLEDQLQHLESKVPAELKAHFVRVADAAESGPPGSGQFDERAFRAALEPVQQWLQKHCNEPAE</sequence>
<dbReference type="Proteomes" id="UP000547458">
    <property type="component" value="Unassembled WGS sequence"/>
</dbReference>
<gene>
    <name evidence="4" type="ORF">BJ994_003592</name>
</gene>
<evidence type="ECO:0000313" key="4">
    <source>
        <dbReference type="EMBL" id="NJC24516.1"/>
    </source>
</evidence>
<evidence type="ECO:0000256" key="3">
    <source>
        <dbReference type="SAM" id="SignalP"/>
    </source>
</evidence>
<dbReference type="PROSITE" id="PS51257">
    <property type="entry name" value="PROKAR_LIPOPROTEIN"/>
    <property type="match status" value="1"/>
</dbReference>
<dbReference type="AlphaFoldDB" id="A0A846S000"/>
<evidence type="ECO:0000256" key="1">
    <source>
        <dbReference type="SAM" id="Coils"/>
    </source>
</evidence>
<reference evidence="4 5" key="1">
    <citation type="submission" date="2020-03" db="EMBL/GenBank/DDBJ databases">
        <title>Sequencing the genomes of 1000 actinobacteria strains.</title>
        <authorList>
            <person name="Klenk H.-P."/>
        </authorList>
    </citation>
    <scope>NUCLEOTIDE SEQUENCE [LARGE SCALE GENOMIC DNA]</scope>
    <source>
        <strain evidence="4 5">DSM 16403</strain>
    </source>
</reference>
<protein>
    <recommendedName>
        <fullName evidence="6">Lipoprotein</fullName>
    </recommendedName>
</protein>
<dbReference type="RefSeq" id="WP_167995746.1">
    <property type="nucleotide sequence ID" value="NZ_JAATJL010000001.1"/>
</dbReference>
<keyword evidence="3" id="KW-0732">Signal</keyword>
<feature type="region of interest" description="Disordered" evidence="2">
    <location>
        <begin position="31"/>
        <end position="64"/>
    </location>
</feature>
<evidence type="ECO:0000256" key="2">
    <source>
        <dbReference type="SAM" id="MobiDB-lite"/>
    </source>
</evidence>
<keyword evidence="1" id="KW-0175">Coiled coil</keyword>
<organism evidence="4 5">
    <name type="scientific">Arthrobacter pigmenti</name>
    <dbReference type="NCBI Taxonomy" id="271432"/>
    <lineage>
        <taxon>Bacteria</taxon>
        <taxon>Bacillati</taxon>
        <taxon>Actinomycetota</taxon>
        <taxon>Actinomycetes</taxon>
        <taxon>Micrococcales</taxon>
        <taxon>Micrococcaceae</taxon>
        <taxon>Arthrobacter</taxon>
    </lineage>
</organism>
<feature type="signal peptide" evidence="3">
    <location>
        <begin position="1"/>
        <end position="21"/>
    </location>
</feature>
<comment type="caution">
    <text evidence="4">The sequence shown here is derived from an EMBL/GenBank/DDBJ whole genome shotgun (WGS) entry which is preliminary data.</text>
</comment>
<name>A0A846S000_9MICC</name>
<evidence type="ECO:0000313" key="5">
    <source>
        <dbReference type="Proteomes" id="UP000547458"/>
    </source>
</evidence>
<dbReference type="EMBL" id="JAATJL010000001">
    <property type="protein sequence ID" value="NJC24516.1"/>
    <property type="molecule type" value="Genomic_DNA"/>
</dbReference>
<feature type="coiled-coil region" evidence="1">
    <location>
        <begin position="92"/>
        <end position="119"/>
    </location>
</feature>
<evidence type="ECO:0008006" key="6">
    <source>
        <dbReference type="Google" id="ProtNLM"/>
    </source>
</evidence>